<dbReference type="InterPro" id="IPR001810">
    <property type="entry name" value="F-box_dom"/>
</dbReference>
<keyword evidence="4" id="KW-1185">Reference proteome</keyword>
<dbReference type="OrthoDB" id="3149552at2759"/>
<feature type="region of interest" description="Disordered" evidence="1">
    <location>
        <begin position="478"/>
        <end position="504"/>
    </location>
</feature>
<protein>
    <recommendedName>
        <fullName evidence="2">F-box domain-containing protein</fullName>
    </recommendedName>
</protein>
<feature type="domain" description="F-box" evidence="2">
    <location>
        <begin position="1"/>
        <end position="48"/>
    </location>
</feature>
<gene>
    <name evidence="3" type="ORF">BD626DRAFT_562683</name>
</gene>
<dbReference type="CDD" id="cd09917">
    <property type="entry name" value="F-box_SF"/>
    <property type="match status" value="1"/>
</dbReference>
<proteinExistence type="predicted"/>
<reference evidence="3 4" key="1">
    <citation type="journal article" date="2019" name="New Phytol.">
        <title>Comparative genomics reveals unique wood-decay strategies and fruiting body development in the Schizophyllaceae.</title>
        <authorList>
            <person name="Almasi E."/>
            <person name="Sahu N."/>
            <person name="Krizsan K."/>
            <person name="Balint B."/>
            <person name="Kovacs G.M."/>
            <person name="Kiss B."/>
            <person name="Cseklye J."/>
            <person name="Drula E."/>
            <person name="Henrissat B."/>
            <person name="Nagy I."/>
            <person name="Chovatia M."/>
            <person name="Adam C."/>
            <person name="LaButti K."/>
            <person name="Lipzen A."/>
            <person name="Riley R."/>
            <person name="Grigoriev I.V."/>
            <person name="Nagy L.G."/>
        </authorList>
    </citation>
    <scope>NUCLEOTIDE SEQUENCE [LARGE SCALE GENOMIC DNA]</scope>
    <source>
        <strain evidence="3 4">NL-1724</strain>
    </source>
</reference>
<dbReference type="SMART" id="SM00256">
    <property type="entry name" value="FBOX"/>
    <property type="match status" value="1"/>
</dbReference>
<evidence type="ECO:0000259" key="2">
    <source>
        <dbReference type="PROSITE" id="PS50181"/>
    </source>
</evidence>
<evidence type="ECO:0000256" key="1">
    <source>
        <dbReference type="SAM" id="MobiDB-lite"/>
    </source>
</evidence>
<dbReference type="STRING" id="97359.A0A550CVP2"/>
<comment type="caution">
    <text evidence="3">The sequence shown here is derived from an EMBL/GenBank/DDBJ whole genome shotgun (WGS) entry which is preliminary data.</text>
</comment>
<evidence type="ECO:0000313" key="3">
    <source>
        <dbReference type="EMBL" id="TRM68860.1"/>
    </source>
</evidence>
<sequence>MLLGDLPNELQVLIFLHLSAGDLAQCMRLNKHMASVIKKSLSLRYHILLDMYGMEDNTACFMEITDKIEALHLREEAYLHFKYRFRQEMTVGAHEEMGIYDLSSGTYFLGGPSYFDQLASRSIRLLKLPSEAGQQDMWSEINVDKPIIDFATSPGENDLVAFITSTASPNLTELYVDVDLYQLSTGQAHPAAQQQHFRIQQAPLSLARPTVSVEVVGDVLAAITCYYSGVDESHQHNAHSRLFLFFWKTGTPINPGGHPIRNVGLCFLTPQLLLHPNEHTRALDVFHIPDAPTSTSRLALVCELKYPEFRPVLSITHTVCRGEPNPAVNRCKQDATRPFRSRAEDAIIIVDMALDFGNDMFKTFALIFHRSTVLRHASRAQGGTSVPWEDWGPIGARWLCTKDMNIGFITVSSGQRYVQMPSTTFVDQAIHILDFNPYTVRRVEAEIVERGADADADEYRRLAIDTRTATIVLPCDHRPGQPWTRVDPSSDLTAPPSDTSKSHNDFVNVKDMEAKSYIDLPIQVYGNTRPAEVSTNMESAFADARALQPGLPFVRTVSKQDYLYDSVLMDDERVVGLSMGKWTF</sequence>
<dbReference type="EMBL" id="VDMD01000001">
    <property type="protein sequence ID" value="TRM68860.1"/>
    <property type="molecule type" value="Genomic_DNA"/>
</dbReference>
<name>A0A550CVP2_9AGAR</name>
<dbReference type="PROSITE" id="PS50181">
    <property type="entry name" value="FBOX"/>
    <property type="match status" value="1"/>
</dbReference>
<evidence type="ECO:0000313" key="4">
    <source>
        <dbReference type="Proteomes" id="UP000320762"/>
    </source>
</evidence>
<dbReference type="Proteomes" id="UP000320762">
    <property type="component" value="Unassembled WGS sequence"/>
</dbReference>
<accession>A0A550CVP2</accession>
<dbReference type="Pfam" id="PF12937">
    <property type="entry name" value="F-box-like"/>
    <property type="match status" value="1"/>
</dbReference>
<dbReference type="AlphaFoldDB" id="A0A550CVP2"/>
<organism evidence="3 4">
    <name type="scientific">Schizophyllum amplum</name>
    <dbReference type="NCBI Taxonomy" id="97359"/>
    <lineage>
        <taxon>Eukaryota</taxon>
        <taxon>Fungi</taxon>
        <taxon>Dikarya</taxon>
        <taxon>Basidiomycota</taxon>
        <taxon>Agaricomycotina</taxon>
        <taxon>Agaricomycetes</taxon>
        <taxon>Agaricomycetidae</taxon>
        <taxon>Agaricales</taxon>
        <taxon>Schizophyllaceae</taxon>
        <taxon>Schizophyllum</taxon>
    </lineage>
</organism>
<dbReference type="SUPFAM" id="SSF81383">
    <property type="entry name" value="F-box domain"/>
    <property type="match status" value="1"/>
</dbReference>
<dbReference type="InterPro" id="IPR036047">
    <property type="entry name" value="F-box-like_dom_sf"/>
</dbReference>
<feature type="compositionally biased region" description="Polar residues" evidence="1">
    <location>
        <begin position="490"/>
        <end position="499"/>
    </location>
</feature>